<protein>
    <submittedName>
        <fullName evidence="3">Uncharacterized protein LOC117566451</fullName>
    </submittedName>
</protein>
<evidence type="ECO:0000313" key="2">
    <source>
        <dbReference type="Proteomes" id="UP000515160"/>
    </source>
</evidence>
<dbReference type="OrthoDB" id="7736976at2759"/>
<gene>
    <name evidence="3" type="primary">LOC117566451</name>
</gene>
<evidence type="ECO:0000259" key="1">
    <source>
        <dbReference type="Pfam" id="PF15866"/>
    </source>
</evidence>
<evidence type="ECO:0000313" key="3">
    <source>
        <dbReference type="RefSeq" id="XP_034101873.1"/>
    </source>
</evidence>
<dbReference type="InterPro" id="IPR031732">
    <property type="entry name" value="DUF4729"/>
</dbReference>
<organism evidence="2 3">
    <name type="scientific">Drosophila albomicans</name>
    <name type="common">Fruit fly</name>
    <dbReference type="NCBI Taxonomy" id="7291"/>
    <lineage>
        <taxon>Eukaryota</taxon>
        <taxon>Metazoa</taxon>
        <taxon>Ecdysozoa</taxon>
        <taxon>Arthropoda</taxon>
        <taxon>Hexapoda</taxon>
        <taxon>Insecta</taxon>
        <taxon>Pterygota</taxon>
        <taxon>Neoptera</taxon>
        <taxon>Endopterygota</taxon>
        <taxon>Diptera</taxon>
        <taxon>Brachycera</taxon>
        <taxon>Muscomorpha</taxon>
        <taxon>Ephydroidea</taxon>
        <taxon>Drosophilidae</taxon>
        <taxon>Drosophila</taxon>
    </lineage>
</organism>
<accession>A0A6P8WRC4</accession>
<feature type="domain" description="DUF4729" evidence="1">
    <location>
        <begin position="24"/>
        <end position="221"/>
    </location>
</feature>
<dbReference type="Proteomes" id="UP000515160">
    <property type="component" value="Chromosome 3"/>
</dbReference>
<proteinExistence type="predicted"/>
<keyword evidence="2" id="KW-1185">Reference proteome</keyword>
<dbReference type="AlphaFoldDB" id="A0A6P8WRC4"/>
<dbReference type="GeneID" id="117566451"/>
<dbReference type="RefSeq" id="XP_034101873.1">
    <property type="nucleotide sequence ID" value="XM_034245982.1"/>
</dbReference>
<name>A0A6P8WRC4_DROAB</name>
<sequence length="292" mass="33635">MEEFEEKRVKNEEAVDLLPRTPGKCPVTKCDATVFPSNVMMHMMDKHSYADGTINSEIYDHKPVAFHFDPSRLEYGENRCVATLAYGGSIDQPETQPGCDFMSLPNAALINYQHSYDNFLPIMMMVCRSNCFALLENRKLQQELSSLRGHKAGTYVIWLVAPKTTRKLYYTLTIHDRYYHISRSVIRSVRDFCASQNPSEFMVDDDNYLLLRDSEILQLMSKPSTKTKGKQKRGIPVELIVYQYPRDPDSQWQKSDQGKKLLIKMPHTKAQIQRTINGKLSLTKRPLSKTVL</sequence>
<reference evidence="3" key="1">
    <citation type="submission" date="2025-08" db="UniProtKB">
        <authorList>
            <consortium name="RefSeq"/>
        </authorList>
    </citation>
    <scope>IDENTIFICATION</scope>
    <source>
        <strain evidence="3">15112-1751.03</strain>
        <tissue evidence="3">Whole Adult</tissue>
    </source>
</reference>
<dbReference type="Pfam" id="PF15866">
    <property type="entry name" value="DUF4729"/>
    <property type="match status" value="1"/>
</dbReference>